<name>X1KP41_9ZZZZ</name>
<evidence type="ECO:0000313" key="1">
    <source>
        <dbReference type="EMBL" id="GAI08847.1"/>
    </source>
</evidence>
<reference evidence="1" key="1">
    <citation type="journal article" date="2014" name="Front. Microbiol.">
        <title>High frequency of phylogenetically diverse reductive dehalogenase-homologous genes in deep subseafloor sedimentary metagenomes.</title>
        <authorList>
            <person name="Kawai M."/>
            <person name="Futagami T."/>
            <person name="Toyoda A."/>
            <person name="Takaki Y."/>
            <person name="Nishi S."/>
            <person name="Hori S."/>
            <person name="Arai W."/>
            <person name="Tsubouchi T."/>
            <person name="Morono Y."/>
            <person name="Uchiyama I."/>
            <person name="Ito T."/>
            <person name="Fujiyama A."/>
            <person name="Inagaki F."/>
            <person name="Takami H."/>
        </authorList>
    </citation>
    <scope>NUCLEOTIDE SEQUENCE</scope>
    <source>
        <strain evidence="1">Expedition CK06-06</strain>
    </source>
</reference>
<feature type="non-terminal residue" evidence="1">
    <location>
        <position position="47"/>
    </location>
</feature>
<dbReference type="InterPro" id="IPR029014">
    <property type="entry name" value="NiFe-Hase_large"/>
</dbReference>
<gene>
    <name evidence="1" type="ORF">S06H3_08459</name>
</gene>
<organism evidence="1">
    <name type="scientific">marine sediment metagenome</name>
    <dbReference type="NCBI Taxonomy" id="412755"/>
    <lineage>
        <taxon>unclassified sequences</taxon>
        <taxon>metagenomes</taxon>
        <taxon>ecological metagenomes</taxon>
    </lineage>
</organism>
<dbReference type="SUPFAM" id="SSF56762">
    <property type="entry name" value="HydB/Nqo4-like"/>
    <property type="match status" value="1"/>
</dbReference>
<dbReference type="AlphaFoldDB" id="X1KP41"/>
<protein>
    <recommendedName>
        <fullName evidence="2">NADH-quinone oxidoreductase subunit D domain-containing protein</fullName>
    </recommendedName>
</protein>
<accession>X1KP41</accession>
<dbReference type="InterPro" id="IPR052197">
    <property type="entry name" value="ComplexI_49kDa-like"/>
</dbReference>
<evidence type="ECO:0008006" key="2">
    <source>
        <dbReference type="Google" id="ProtNLM"/>
    </source>
</evidence>
<proteinExistence type="predicted"/>
<comment type="caution">
    <text evidence="1">The sequence shown here is derived from an EMBL/GenBank/DDBJ whole genome shotgun (WGS) entry which is preliminary data.</text>
</comment>
<dbReference type="PANTHER" id="PTHR43485:SF1">
    <property type="entry name" value="FORMATE HYDROGENLYASE SUBUNIT 5-RELATED"/>
    <property type="match status" value="1"/>
</dbReference>
<sequence>MKNEEMETTYTIPVGPIHPALKEPIRLDLKVDGEEIVDVDVVVGQVH</sequence>
<dbReference type="EMBL" id="BARV01003571">
    <property type="protein sequence ID" value="GAI08847.1"/>
    <property type="molecule type" value="Genomic_DNA"/>
</dbReference>
<dbReference type="Gene3D" id="1.10.645.10">
    <property type="entry name" value="Cytochrome-c3 Hydrogenase, chain B"/>
    <property type="match status" value="1"/>
</dbReference>
<dbReference type="PANTHER" id="PTHR43485">
    <property type="entry name" value="HYDROGENASE-4 COMPONENT G"/>
    <property type="match status" value="1"/>
</dbReference>